<comment type="caution">
    <text evidence="1">The sequence shown here is derived from an EMBL/GenBank/DDBJ whole genome shotgun (WGS) entry which is preliminary data.</text>
</comment>
<evidence type="ECO:0000313" key="2">
    <source>
        <dbReference type="Proteomes" id="UP000634476"/>
    </source>
</evidence>
<dbReference type="AlphaFoldDB" id="A0A8J3WTG8"/>
<accession>A0A8J3WTG8</accession>
<gene>
    <name evidence="1" type="ORF">Pta02_38470</name>
</gene>
<keyword evidence="2" id="KW-1185">Reference proteome</keyword>
<dbReference type="EMBL" id="BOOK01000029">
    <property type="protein sequence ID" value="GII01839.1"/>
    <property type="molecule type" value="Genomic_DNA"/>
</dbReference>
<protein>
    <submittedName>
        <fullName evidence="1">Uncharacterized protein</fullName>
    </submittedName>
</protein>
<organism evidence="1 2">
    <name type="scientific">Planobispora takensis</name>
    <dbReference type="NCBI Taxonomy" id="1367882"/>
    <lineage>
        <taxon>Bacteria</taxon>
        <taxon>Bacillati</taxon>
        <taxon>Actinomycetota</taxon>
        <taxon>Actinomycetes</taxon>
        <taxon>Streptosporangiales</taxon>
        <taxon>Streptosporangiaceae</taxon>
        <taxon>Planobispora</taxon>
    </lineage>
</organism>
<evidence type="ECO:0000313" key="1">
    <source>
        <dbReference type="EMBL" id="GII01839.1"/>
    </source>
</evidence>
<sequence>MSDRRNRCDVCGGVRPARDTGEYTRERLRLIAEVGFCACRATATATADDRPAVEPQAAEAAGRQEVPVAAETVPMNRIHVRAGSASG</sequence>
<proteinExistence type="predicted"/>
<name>A0A8J3WTG8_9ACTN</name>
<dbReference type="RefSeq" id="WP_203876203.1">
    <property type="nucleotide sequence ID" value="NZ_BOOK01000029.1"/>
</dbReference>
<reference evidence="1" key="1">
    <citation type="submission" date="2021-01" db="EMBL/GenBank/DDBJ databases">
        <title>Whole genome shotgun sequence of Planobispora takensis NBRC 109077.</title>
        <authorList>
            <person name="Komaki H."/>
            <person name="Tamura T."/>
        </authorList>
    </citation>
    <scope>NUCLEOTIDE SEQUENCE</scope>
    <source>
        <strain evidence="1">NBRC 109077</strain>
    </source>
</reference>
<dbReference type="Proteomes" id="UP000634476">
    <property type="component" value="Unassembled WGS sequence"/>
</dbReference>